<organism evidence="1">
    <name type="scientific">marine sediment metagenome</name>
    <dbReference type="NCBI Taxonomy" id="412755"/>
    <lineage>
        <taxon>unclassified sequences</taxon>
        <taxon>metagenomes</taxon>
        <taxon>ecological metagenomes</taxon>
    </lineage>
</organism>
<protein>
    <recommendedName>
        <fullName evidence="2">HTH merR-type domain-containing protein</fullName>
    </recommendedName>
</protein>
<accession>X0XE13</accession>
<dbReference type="EMBL" id="BARS01040243">
    <property type="protein sequence ID" value="GAG33637.1"/>
    <property type="molecule type" value="Genomic_DNA"/>
</dbReference>
<evidence type="ECO:0000313" key="1">
    <source>
        <dbReference type="EMBL" id="GAG33637.1"/>
    </source>
</evidence>
<reference evidence="1" key="1">
    <citation type="journal article" date="2014" name="Front. Microbiol.">
        <title>High frequency of phylogenetically diverse reductive dehalogenase-homologous genes in deep subseafloor sedimentary metagenomes.</title>
        <authorList>
            <person name="Kawai M."/>
            <person name="Futagami T."/>
            <person name="Toyoda A."/>
            <person name="Takaki Y."/>
            <person name="Nishi S."/>
            <person name="Hori S."/>
            <person name="Arai W."/>
            <person name="Tsubouchi T."/>
            <person name="Morono Y."/>
            <person name="Uchiyama I."/>
            <person name="Ito T."/>
            <person name="Fujiyama A."/>
            <person name="Inagaki F."/>
            <person name="Takami H."/>
        </authorList>
    </citation>
    <scope>NUCLEOTIDE SEQUENCE</scope>
    <source>
        <strain evidence="1">Expedition CK06-06</strain>
    </source>
</reference>
<name>X0XE13_9ZZZZ</name>
<comment type="caution">
    <text evidence="1">The sequence shown here is derived from an EMBL/GenBank/DDBJ whole genome shotgun (WGS) entry which is preliminary data.</text>
</comment>
<dbReference type="AlphaFoldDB" id="X0XE13"/>
<proteinExistence type="predicted"/>
<sequence length="127" mass="13991">MLLAEAAKAANLPYRTAARWIETGLIRVPGYKAISRVPIPVTQKTLTELTVLAKLRSVLSIQALRKAAKRLRRMGENPYSSGKFAALQGPPGKRQLVKFCETGEAIELLGKGSGQWLLLPMFDDNKE</sequence>
<gene>
    <name evidence="1" type="ORF">S01H1_61384</name>
</gene>
<evidence type="ECO:0008006" key="2">
    <source>
        <dbReference type="Google" id="ProtNLM"/>
    </source>
</evidence>